<dbReference type="EC" id="7.1.1.2" evidence="4 17"/>
<keyword evidence="8 17" id="KW-0812">Transmembrane</keyword>
<gene>
    <name evidence="20" type="primary">ND4</name>
</gene>
<keyword evidence="14 17" id="KW-0496">Mitochondrion</keyword>
<proteinExistence type="inferred from homology"/>
<dbReference type="AlphaFoldDB" id="A0A8F9WLF4"/>
<dbReference type="PANTHER" id="PTHR43507">
    <property type="entry name" value="NADH-UBIQUINONE OXIDOREDUCTASE CHAIN 4"/>
    <property type="match status" value="1"/>
</dbReference>
<dbReference type="EMBL" id="MZ087939">
    <property type="protein sequence ID" value="QYK91740.1"/>
    <property type="molecule type" value="Genomic_DNA"/>
</dbReference>
<reference evidence="20" key="1">
    <citation type="submission" date="2021-05" db="EMBL/GenBank/DDBJ databases">
        <authorList>
            <person name="Ren Y."/>
        </authorList>
    </citation>
    <scope>NUCLEOTIDE SEQUENCE</scope>
</reference>
<evidence type="ECO:0000256" key="3">
    <source>
        <dbReference type="ARBA" id="ARBA00009025"/>
    </source>
</evidence>
<keyword evidence="11 17" id="KW-1133">Transmembrane helix</keyword>
<evidence type="ECO:0000256" key="10">
    <source>
        <dbReference type="ARBA" id="ARBA00022982"/>
    </source>
</evidence>
<feature type="transmembrane region" description="Helical" evidence="17">
    <location>
        <begin position="247"/>
        <end position="265"/>
    </location>
</feature>
<evidence type="ECO:0000259" key="18">
    <source>
        <dbReference type="Pfam" id="PF00361"/>
    </source>
</evidence>
<evidence type="ECO:0000256" key="4">
    <source>
        <dbReference type="ARBA" id="ARBA00012944"/>
    </source>
</evidence>
<dbReference type="PANTHER" id="PTHR43507:SF20">
    <property type="entry name" value="NADH-UBIQUINONE OXIDOREDUCTASE CHAIN 4"/>
    <property type="match status" value="1"/>
</dbReference>
<dbReference type="Pfam" id="PF00361">
    <property type="entry name" value="Proton_antipo_M"/>
    <property type="match status" value="1"/>
</dbReference>
<name>A0A8F9WLF4_9MUSC</name>
<accession>A0A8F9WLF4</accession>
<evidence type="ECO:0000259" key="19">
    <source>
        <dbReference type="Pfam" id="PF01059"/>
    </source>
</evidence>
<keyword evidence="15 17" id="KW-0472">Membrane</keyword>
<dbReference type="PRINTS" id="PR01437">
    <property type="entry name" value="NUOXDRDTASE4"/>
</dbReference>
<evidence type="ECO:0000256" key="8">
    <source>
        <dbReference type="ARBA" id="ARBA00022692"/>
    </source>
</evidence>
<evidence type="ECO:0000313" key="20">
    <source>
        <dbReference type="EMBL" id="QYK91740.1"/>
    </source>
</evidence>
<dbReference type="InterPro" id="IPR001750">
    <property type="entry name" value="ND/Mrp_TM"/>
</dbReference>
<comment type="function">
    <text evidence="1">Core subunit of the mitochondrial membrane respiratory chain NADH dehydrogenase (Complex I) that is believed to belong to the minimal assembly required for catalysis. Complex I functions in the transfer of electrons from NADH to the respiratory chain. The immediate electron acceptor for the enzyme is believed to be ubiquinone.</text>
</comment>
<feature type="domain" description="NADH:quinone oxidoreductase/Mrp antiporter transmembrane" evidence="18">
    <location>
        <begin position="106"/>
        <end position="390"/>
    </location>
</feature>
<comment type="subcellular location">
    <subcellularLocation>
        <location evidence="2 17">Mitochondrion membrane</location>
        <topology evidence="2 17">Multi-pass membrane protein</topology>
    </subcellularLocation>
</comment>
<evidence type="ECO:0000256" key="11">
    <source>
        <dbReference type="ARBA" id="ARBA00022989"/>
    </source>
</evidence>
<evidence type="ECO:0000256" key="13">
    <source>
        <dbReference type="ARBA" id="ARBA00023075"/>
    </source>
</evidence>
<feature type="transmembrane region" description="Helical" evidence="17">
    <location>
        <begin position="182"/>
        <end position="204"/>
    </location>
</feature>
<feature type="transmembrane region" description="Helical" evidence="17">
    <location>
        <begin position="21"/>
        <end position="42"/>
    </location>
</feature>
<evidence type="ECO:0000256" key="16">
    <source>
        <dbReference type="ARBA" id="ARBA00049551"/>
    </source>
</evidence>
<comment type="similarity">
    <text evidence="3 17">Belongs to the complex I subunit 4 family.</text>
</comment>
<feature type="transmembrane region" description="Helical" evidence="17">
    <location>
        <begin position="48"/>
        <end position="75"/>
    </location>
</feature>
<dbReference type="GO" id="GO:0042773">
    <property type="term" value="P:ATP synthesis coupled electron transport"/>
    <property type="evidence" value="ECO:0007669"/>
    <property type="project" value="InterPro"/>
</dbReference>
<feature type="transmembrane region" description="Helical" evidence="17">
    <location>
        <begin position="87"/>
        <end position="104"/>
    </location>
</feature>
<dbReference type="GO" id="GO:0031966">
    <property type="term" value="C:mitochondrial membrane"/>
    <property type="evidence" value="ECO:0007669"/>
    <property type="project" value="UniProtKB-SubCell"/>
</dbReference>
<feature type="transmembrane region" description="Helical" evidence="17">
    <location>
        <begin position="110"/>
        <end position="132"/>
    </location>
</feature>
<evidence type="ECO:0000256" key="14">
    <source>
        <dbReference type="ARBA" id="ARBA00023128"/>
    </source>
</evidence>
<feature type="transmembrane region" description="Helical" evidence="17">
    <location>
        <begin position="422"/>
        <end position="445"/>
    </location>
</feature>
<dbReference type="Pfam" id="PF01059">
    <property type="entry name" value="Oxidored_q5_N"/>
    <property type="match status" value="1"/>
</dbReference>
<feature type="transmembrane region" description="Helical" evidence="17">
    <location>
        <begin position="376"/>
        <end position="401"/>
    </location>
</feature>
<evidence type="ECO:0000256" key="9">
    <source>
        <dbReference type="ARBA" id="ARBA00022967"/>
    </source>
</evidence>
<evidence type="ECO:0000256" key="6">
    <source>
        <dbReference type="ARBA" id="ARBA00022448"/>
    </source>
</evidence>
<evidence type="ECO:0000256" key="2">
    <source>
        <dbReference type="ARBA" id="ARBA00004225"/>
    </source>
</evidence>
<protein>
    <recommendedName>
        <fullName evidence="5 17">NADH-ubiquinone oxidoreductase chain 4</fullName>
        <ecNumber evidence="4 17">7.1.1.2</ecNumber>
    </recommendedName>
</protein>
<keyword evidence="6 17" id="KW-0813">Transport</keyword>
<sequence length="446" mass="51178">MLKLVFMMIFISPICFMNNMFWMVQNMLFVVTFMFILFSYNMNYFVNISYFLGVDVISYGLILLSLWICVLMLMASESVNKYNNYKNLFLFNVLMLLMFLVLTFSSMNLFMFYLFFESSLIPTLFLILGWGYQPERLQAGVYLLFYTLLVSLPMLVGVFYLYNNLNSMNFYMLGNYMFNYDLLYMSLILAFLVKMPMFLVHLWLPKAHVEAPVSGSMILAGIMLKLGGYGLLRVFSFLQFSGIKYNYIWVSISLVGGVLVSLVCLRQTDLKALIAYSSVAHMGIVLGGLMTLTYWGLCGSYALMIAHGLCSSGLFCLANITYERLGSRSLLINKGLLNFMPSMTLWWFLLSSCNMAAPPSLNLLGEISLLNSIVSWSWVTMVSLSLLSFFSAAYTLYLYAYSQHGKMFSGVYSFSGGKIREYMLLFLHWFPLNLLILKSDICLFWL</sequence>
<dbReference type="InterPro" id="IPR003918">
    <property type="entry name" value="NADH_UbQ_OxRdtase"/>
</dbReference>
<evidence type="ECO:0000256" key="7">
    <source>
        <dbReference type="ARBA" id="ARBA00022660"/>
    </source>
</evidence>
<feature type="transmembrane region" description="Helical" evidence="17">
    <location>
        <begin position="301"/>
        <end position="322"/>
    </location>
</feature>
<comment type="function">
    <text evidence="17">Core subunit of the mitochondrial membrane respiratory chain NADH dehydrogenase (Complex I) which catalyzes electron transfer from NADH through the respiratory chain, using ubiquinone as an electron acceptor. Essential for the catalytic activity and assembly of complex I.</text>
</comment>
<dbReference type="GO" id="GO:0048039">
    <property type="term" value="F:ubiquinone binding"/>
    <property type="evidence" value="ECO:0007669"/>
    <property type="project" value="TreeGrafter"/>
</dbReference>
<evidence type="ECO:0000256" key="15">
    <source>
        <dbReference type="ARBA" id="ARBA00023136"/>
    </source>
</evidence>
<dbReference type="InterPro" id="IPR000260">
    <property type="entry name" value="NADH4_N"/>
</dbReference>
<keyword evidence="13 17" id="KW-0830">Ubiquinone</keyword>
<dbReference type="GO" id="GO:0015990">
    <property type="term" value="P:electron transport coupled proton transport"/>
    <property type="evidence" value="ECO:0007669"/>
    <property type="project" value="TreeGrafter"/>
</dbReference>
<keyword evidence="10 17" id="KW-0249">Electron transport</keyword>
<dbReference type="GO" id="GO:0008137">
    <property type="term" value="F:NADH dehydrogenase (ubiquinone) activity"/>
    <property type="evidence" value="ECO:0007669"/>
    <property type="project" value="UniProtKB-UniRule"/>
</dbReference>
<feature type="transmembrane region" description="Helical" evidence="17">
    <location>
        <begin position="272"/>
        <end position="295"/>
    </location>
</feature>
<geneLocation type="mitochondrion" evidence="20"/>
<evidence type="ECO:0000256" key="5">
    <source>
        <dbReference type="ARBA" id="ARBA00021006"/>
    </source>
</evidence>
<keyword evidence="7 17" id="KW-0679">Respiratory chain</keyword>
<keyword evidence="12 17" id="KW-0520">NAD</keyword>
<dbReference type="GO" id="GO:0003954">
    <property type="term" value="F:NADH dehydrogenase activity"/>
    <property type="evidence" value="ECO:0007669"/>
    <property type="project" value="TreeGrafter"/>
</dbReference>
<feature type="transmembrane region" description="Helical" evidence="17">
    <location>
        <begin position="216"/>
        <end position="235"/>
    </location>
</feature>
<evidence type="ECO:0000256" key="1">
    <source>
        <dbReference type="ARBA" id="ARBA00003257"/>
    </source>
</evidence>
<evidence type="ECO:0000256" key="17">
    <source>
        <dbReference type="RuleBase" id="RU003297"/>
    </source>
</evidence>
<organism evidence="20">
    <name type="scientific">Dacus haikouensis</name>
    <dbReference type="NCBI Taxonomy" id="2733845"/>
    <lineage>
        <taxon>Eukaryota</taxon>
        <taxon>Metazoa</taxon>
        <taxon>Ecdysozoa</taxon>
        <taxon>Arthropoda</taxon>
        <taxon>Hexapoda</taxon>
        <taxon>Insecta</taxon>
        <taxon>Pterygota</taxon>
        <taxon>Neoptera</taxon>
        <taxon>Endopterygota</taxon>
        <taxon>Diptera</taxon>
        <taxon>Brachycera</taxon>
        <taxon>Muscomorpha</taxon>
        <taxon>Tephritoidea</taxon>
        <taxon>Tephritidae</taxon>
        <taxon>Dacus</taxon>
    </lineage>
</organism>
<evidence type="ECO:0000256" key="12">
    <source>
        <dbReference type="ARBA" id="ARBA00023027"/>
    </source>
</evidence>
<keyword evidence="9" id="KW-1278">Translocase</keyword>
<feature type="transmembrane region" description="Helical" evidence="17">
    <location>
        <begin position="139"/>
        <end position="162"/>
    </location>
</feature>
<comment type="catalytic activity">
    <reaction evidence="16 17">
        <text>a ubiquinone + NADH + 5 H(+)(in) = a ubiquinol + NAD(+) + 4 H(+)(out)</text>
        <dbReference type="Rhea" id="RHEA:29091"/>
        <dbReference type="Rhea" id="RHEA-COMP:9565"/>
        <dbReference type="Rhea" id="RHEA-COMP:9566"/>
        <dbReference type="ChEBI" id="CHEBI:15378"/>
        <dbReference type="ChEBI" id="CHEBI:16389"/>
        <dbReference type="ChEBI" id="CHEBI:17976"/>
        <dbReference type="ChEBI" id="CHEBI:57540"/>
        <dbReference type="ChEBI" id="CHEBI:57945"/>
        <dbReference type="EC" id="7.1.1.2"/>
    </reaction>
</comment>
<feature type="domain" description="NADH:ubiquinone oxidoreductase chain 4 N-terminal" evidence="19">
    <location>
        <begin position="1"/>
        <end position="103"/>
    </location>
</feature>